<keyword evidence="4" id="KW-1185">Reference proteome</keyword>
<comment type="caution">
    <text evidence="3">The sequence shown here is derived from an EMBL/GenBank/DDBJ whole genome shotgun (WGS) entry which is preliminary data.</text>
</comment>
<feature type="compositionally biased region" description="Basic and acidic residues" evidence="2">
    <location>
        <begin position="583"/>
        <end position="622"/>
    </location>
</feature>
<name>A0A8H3TRR9_9TREE</name>
<dbReference type="GO" id="GO:0005829">
    <property type="term" value="C:cytosol"/>
    <property type="evidence" value="ECO:0007669"/>
    <property type="project" value="TreeGrafter"/>
</dbReference>
<feature type="region of interest" description="Disordered" evidence="2">
    <location>
        <begin position="323"/>
        <end position="344"/>
    </location>
</feature>
<evidence type="ECO:0000313" key="3">
    <source>
        <dbReference type="EMBL" id="GHJ86027.1"/>
    </source>
</evidence>
<dbReference type="OrthoDB" id="5852896at2759"/>
<sequence>MPKKSIFRQPGAQHFQLVHRSQRDPLINDPDASQRVFRPVERYNDAGKKAGAESLAQLEQDVLGGKPSQHNPSIRRNEGEATLYGVYYDDSSYDYMQHLRGIGEGSGSGAVLDSVMLPAPGRGSQAARGGVKGKRRARDDGLDENEKDDFFGIGKKATLPSSVLPSGQQLTREQAYEAQAAVPQDIAGFQPDMDPHLRQVLEALEDDAFVADEEEADFLDDLLADGERDAEEDFENWEFEEWGVDDEGRPGQVARRTVEEGDEDANIATAGEQSWEDRFHAFKASGQLAEVRKQAAEFTPSEADAEMSEMADTVASLPEMKVVGGKKRRKGASDASGYSMSSSSMFRNKGLSTLDEMFDRKYEKEYAEDDDEFAEDFEGSEFMSESDFDDGASSATFARAMRSQLLAGPSGEAEGLTREDMEEIMDEFLDEFEIVGNKMLPKVGGETPAENLDIMRKALVGLDLEGSGPTQQSEQAKKDADMIRKRYLRVKQEGEDEEHEKMPVLHITGQDKKDRWDAETILSTYSNIENHPARLVIPNRNPKKKGQRSVTSIVPATEEAQSESGEETETESTYQQKVTVARPKGESKEDRKARKAAVKAERQDRRLEKKTRQEMFDGERKKQLSKHQQLVGNGKAADLSVAAKGRVNTVKL</sequence>
<dbReference type="GO" id="GO:0000056">
    <property type="term" value="P:ribosomal small subunit export from nucleus"/>
    <property type="evidence" value="ECO:0007669"/>
    <property type="project" value="TreeGrafter"/>
</dbReference>
<evidence type="ECO:0000256" key="2">
    <source>
        <dbReference type="SAM" id="MobiDB-lite"/>
    </source>
</evidence>
<reference evidence="3" key="1">
    <citation type="submission" date="2020-07" db="EMBL/GenBank/DDBJ databases">
        <title>Draft Genome Sequence of a Deep-Sea Yeast, Naganishia (Cryptococcus) liquefaciens strain N6.</title>
        <authorList>
            <person name="Han Y.W."/>
            <person name="Kajitani R."/>
            <person name="Morimoto H."/>
            <person name="Parhat M."/>
            <person name="Tsubouchi H."/>
            <person name="Bakenova O."/>
            <person name="Ogata M."/>
            <person name="Argunhan B."/>
            <person name="Aoki R."/>
            <person name="Kajiwara S."/>
            <person name="Itoh T."/>
            <person name="Iwasaki H."/>
        </authorList>
    </citation>
    <scope>NUCLEOTIDE SEQUENCE</scope>
    <source>
        <strain evidence="3">N6</strain>
    </source>
</reference>
<dbReference type="GO" id="GO:0030688">
    <property type="term" value="C:preribosome, small subunit precursor"/>
    <property type="evidence" value="ECO:0007669"/>
    <property type="project" value="TreeGrafter"/>
</dbReference>
<dbReference type="PANTHER" id="PTHR21531">
    <property type="entry name" value="LOW-TEMPERATURE VIABILITY PROTEIN LTV1-RELATED"/>
    <property type="match status" value="1"/>
</dbReference>
<feature type="region of interest" description="Disordered" evidence="2">
    <location>
        <begin position="1"/>
        <end position="32"/>
    </location>
</feature>
<feature type="compositionally biased region" description="Low complexity" evidence="2">
    <location>
        <begin position="333"/>
        <end position="344"/>
    </location>
</feature>
<accession>A0A8H3TRR9</accession>
<dbReference type="AlphaFoldDB" id="A0A8H3TRR9"/>
<feature type="compositionally biased region" description="Acidic residues" evidence="2">
    <location>
        <begin position="560"/>
        <end position="570"/>
    </location>
</feature>
<dbReference type="PANTHER" id="PTHR21531:SF0">
    <property type="entry name" value="PROTEIN LTV1 HOMOLOG"/>
    <property type="match status" value="1"/>
</dbReference>
<feature type="region of interest" description="Disordered" evidence="2">
    <location>
        <begin position="120"/>
        <end position="148"/>
    </location>
</feature>
<evidence type="ECO:0000256" key="1">
    <source>
        <dbReference type="ARBA" id="ARBA00009078"/>
    </source>
</evidence>
<dbReference type="InterPro" id="IPR007307">
    <property type="entry name" value="Ltv1"/>
</dbReference>
<evidence type="ECO:0008006" key="5">
    <source>
        <dbReference type="Google" id="ProtNLM"/>
    </source>
</evidence>
<evidence type="ECO:0000313" key="4">
    <source>
        <dbReference type="Proteomes" id="UP000620104"/>
    </source>
</evidence>
<dbReference type="EMBL" id="BLZA01000017">
    <property type="protein sequence ID" value="GHJ86027.1"/>
    <property type="molecule type" value="Genomic_DNA"/>
</dbReference>
<dbReference type="Proteomes" id="UP000620104">
    <property type="component" value="Unassembled WGS sequence"/>
</dbReference>
<dbReference type="GO" id="GO:0042274">
    <property type="term" value="P:ribosomal small subunit biogenesis"/>
    <property type="evidence" value="ECO:0007669"/>
    <property type="project" value="InterPro"/>
</dbReference>
<proteinExistence type="inferred from homology"/>
<feature type="region of interest" description="Disordered" evidence="2">
    <location>
        <begin position="533"/>
        <end position="634"/>
    </location>
</feature>
<organism evidence="3 4">
    <name type="scientific">Naganishia liquefaciens</name>
    <dbReference type="NCBI Taxonomy" id="104408"/>
    <lineage>
        <taxon>Eukaryota</taxon>
        <taxon>Fungi</taxon>
        <taxon>Dikarya</taxon>
        <taxon>Basidiomycota</taxon>
        <taxon>Agaricomycotina</taxon>
        <taxon>Tremellomycetes</taxon>
        <taxon>Filobasidiales</taxon>
        <taxon>Filobasidiaceae</taxon>
        <taxon>Naganishia</taxon>
    </lineage>
</organism>
<dbReference type="Pfam" id="PF04180">
    <property type="entry name" value="LTV"/>
    <property type="match status" value="1"/>
</dbReference>
<dbReference type="GO" id="GO:0005634">
    <property type="term" value="C:nucleus"/>
    <property type="evidence" value="ECO:0007669"/>
    <property type="project" value="TreeGrafter"/>
</dbReference>
<gene>
    <name evidence="3" type="ORF">NliqN6_2429</name>
</gene>
<comment type="similarity">
    <text evidence="1">Belongs to the LTV1 family.</text>
</comment>
<protein>
    <recommendedName>
        <fullName evidence="5">Low temperature viability protein</fullName>
    </recommendedName>
</protein>